<dbReference type="InterPro" id="IPR036249">
    <property type="entry name" value="Thioredoxin-like_sf"/>
</dbReference>
<dbReference type="Pfam" id="PF13899">
    <property type="entry name" value="Thioredoxin_7"/>
    <property type="match status" value="1"/>
</dbReference>
<organism evidence="1 2">
    <name type="scientific">Alteromonas macleodii</name>
    <name type="common">Pseudoalteromonas macleodii</name>
    <dbReference type="NCBI Taxonomy" id="28108"/>
    <lineage>
        <taxon>Bacteria</taxon>
        <taxon>Pseudomonadati</taxon>
        <taxon>Pseudomonadota</taxon>
        <taxon>Gammaproteobacteria</taxon>
        <taxon>Alteromonadales</taxon>
        <taxon>Alteromonadaceae</taxon>
        <taxon>Alteromonas/Salinimonas group</taxon>
        <taxon>Alteromonas</taxon>
    </lineage>
</organism>
<dbReference type="EMBL" id="LR812090">
    <property type="protein sequence ID" value="CAB9495295.1"/>
    <property type="molecule type" value="Genomic_DNA"/>
</dbReference>
<sequence>MQNTFFKRQAQLIKHSLTIATFIAAFSILNGCVSTQNETPYTYAPSSSPYQDVVNAQQRAVEESKLLLVVLGAQWCHDSTGLAERFATKEMDLILRAHYETVFVDVGTLEDRRNITERFNYPIYYATPTVMVVEPKTSALLNRTTMDIWGRADSIPLSEYITYFSRFPAMTAAQKAPLINWKATDEEAAYNKEQAIRLQSAYDKLGPLLAQDLQGDTPEGLNQLWKETKGFRTELQQTLIKRAELTLDAENSNGVNTTPALRHYNPFSWEHN</sequence>
<name>A0A6T9Y2G0_ALTMA</name>
<gene>
    <name evidence="1" type="ORF">ALFOR1_40704</name>
</gene>
<proteinExistence type="predicted"/>
<accession>A0A6T9Y2G0</accession>
<dbReference type="Gene3D" id="3.40.30.10">
    <property type="entry name" value="Glutaredoxin"/>
    <property type="match status" value="1"/>
</dbReference>
<dbReference type="Proteomes" id="UP000509458">
    <property type="component" value="Chromosome"/>
</dbReference>
<dbReference type="SUPFAM" id="SSF52833">
    <property type="entry name" value="Thioredoxin-like"/>
    <property type="match status" value="1"/>
</dbReference>
<evidence type="ECO:0000313" key="2">
    <source>
        <dbReference type="Proteomes" id="UP000509458"/>
    </source>
</evidence>
<dbReference type="RefSeq" id="WP_179984525.1">
    <property type="nucleotide sequence ID" value="NZ_LR812090.1"/>
</dbReference>
<reference evidence="1 2" key="1">
    <citation type="submission" date="2020-06" db="EMBL/GenBank/DDBJ databases">
        <authorList>
            <person name="Duchaud E."/>
        </authorList>
    </citation>
    <scope>NUCLEOTIDE SEQUENCE [LARGE SCALE GENOMIC DNA]</scope>
    <source>
        <strain evidence="1">Alteromonas fortis</strain>
    </source>
</reference>
<evidence type="ECO:0000313" key="1">
    <source>
        <dbReference type="EMBL" id="CAB9495295.1"/>
    </source>
</evidence>
<protein>
    <submittedName>
        <fullName evidence="1">Thioredoxin</fullName>
    </submittedName>
</protein>
<dbReference type="AlphaFoldDB" id="A0A6T9Y2G0"/>